<organism evidence="2 3">
    <name type="scientific">Ficus carica</name>
    <name type="common">Common fig</name>
    <dbReference type="NCBI Taxonomy" id="3494"/>
    <lineage>
        <taxon>Eukaryota</taxon>
        <taxon>Viridiplantae</taxon>
        <taxon>Streptophyta</taxon>
        <taxon>Embryophyta</taxon>
        <taxon>Tracheophyta</taxon>
        <taxon>Spermatophyta</taxon>
        <taxon>Magnoliopsida</taxon>
        <taxon>eudicotyledons</taxon>
        <taxon>Gunneridae</taxon>
        <taxon>Pentapetalae</taxon>
        <taxon>rosids</taxon>
        <taxon>fabids</taxon>
        <taxon>Rosales</taxon>
        <taxon>Moraceae</taxon>
        <taxon>Ficeae</taxon>
        <taxon>Ficus</taxon>
    </lineage>
</organism>
<keyword evidence="3" id="KW-1185">Reference proteome</keyword>
<proteinExistence type="predicted"/>
<evidence type="ECO:0000256" key="1">
    <source>
        <dbReference type="SAM" id="MobiDB-lite"/>
    </source>
</evidence>
<sequence>MSPNVARGKGSPSGLLRSASPNRVPSAALITEEESSRICLNDDVVTSDTRSLSPLTAMATSRSTGEGRKRRRHRRCVVHRRRKTPVGEREKVDQTKMVK</sequence>
<gene>
    <name evidence="2" type="ORF">TIFTF001_028954</name>
</gene>
<evidence type="ECO:0000313" key="2">
    <source>
        <dbReference type="EMBL" id="GMN59869.1"/>
    </source>
</evidence>
<feature type="region of interest" description="Disordered" evidence="1">
    <location>
        <begin position="1"/>
        <end position="22"/>
    </location>
</feature>
<name>A0AA88J0S2_FICCA</name>
<protein>
    <submittedName>
        <fullName evidence="2">Uncharacterized protein</fullName>
    </submittedName>
</protein>
<comment type="caution">
    <text evidence="2">The sequence shown here is derived from an EMBL/GenBank/DDBJ whole genome shotgun (WGS) entry which is preliminary data.</text>
</comment>
<feature type="compositionally biased region" description="Basic and acidic residues" evidence="1">
    <location>
        <begin position="85"/>
        <end position="99"/>
    </location>
</feature>
<evidence type="ECO:0000313" key="3">
    <source>
        <dbReference type="Proteomes" id="UP001187192"/>
    </source>
</evidence>
<feature type="compositionally biased region" description="Polar residues" evidence="1">
    <location>
        <begin position="44"/>
        <end position="64"/>
    </location>
</feature>
<dbReference type="EMBL" id="BTGU01000092">
    <property type="protein sequence ID" value="GMN59869.1"/>
    <property type="molecule type" value="Genomic_DNA"/>
</dbReference>
<feature type="compositionally biased region" description="Basic residues" evidence="1">
    <location>
        <begin position="68"/>
        <end position="84"/>
    </location>
</feature>
<dbReference type="Proteomes" id="UP001187192">
    <property type="component" value="Unassembled WGS sequence"/>
</dbReference>
<feature type="region of interest" description="Disordered" evidence="1">
    <location>
        <begin position="41"/>
        <end position="99"/>
    </location>
</feature>
<dbReference type="Gramene" id="FCD_00025996-RA">
    <property type="protein sequence ID" value="FCD_00025996-RA:cds"/>
    <property type="gene ID" value="FCD_00025996"/>
</dbReference>
<dbReference type="AlphaFoldDB" id="A0AA88J0S2"/>
<reference evidence="2" key="1">
    <citation type="submission" date="2023-07" db="EMBL/GenBank/DDBJ databases">
        <title>draft genome sequence of fig (Ficus carica).</title>
        <authorList>
            <person name="Takahashi T."/>
            <person name="Nishimura K."/>
        </authorList>
    </citation>
    <scope>NUCLEOTIDE SEQUENCE</scope>
</reference>
<accession>A0AA88J0S2</accession>